<dbReference type="InterPro" id="IPR043133">
    <property type="entry name" value="GTP-CH-I_C/QueF"/>
</dbReference>
<comment type="pathway">
    <text evidence="2">Cofactor biosynthesis; tetrahydrofolate biosynthesis; 2-amino-4-hydroxy-6-hydroxymethyl-7,8-dihydropteridine diphosphate from 7,8-dihydroneopterin triphosphate: step 3/4.</text>
</comment>
<dbReference type="GO" id="GO:0004150">
    <property type="term" value="F:dihydroneopterin aldolase activity"/>
    <property type="evidence" value="ECO:0007669"/>
    <property type="project" value="UniProtKB-EC"/>
</dbReference>
<keyword evidence="6" id="KW-0456">Lyase</keyword>
<keyword evidence="10" id="KW-1185">Reference proteome</keyword>
<keyword evidence="5" id="KW-0289">Folate biosynthesis</keyword>
<evidence type="ECO:0000313" key="10">
    <source>
        <dbReference type="Proteomes" id="UP001146505"/>
    </source>
</evidence>
<dbReference type="RefSeq" id="WP_035002682.1">
    <property type="nucleotide sequence ID" value="NZ_JAKMUV010000004.1"/>
</dbReference>
<evidence type="ECO:0000256" key="1">
    <source>
        <dbReference type="ARBA" id="ARBA00001353"/>
    </source>
</evidence>
<evidence type="ECO:0000256" key="5">
    <source>
        <dbReference type="ARBA" id="ARBA00022909"/>
    </source>
</evidence>
<evidence type="ECO:0000256" key="4">
    <source>
        <dbReference type="ARBA" id="ARBA00013043"/>
    </source>
</evidence>
<comment type="similarity">
    <text evidence="3">Belongs to the DHNA family.</text>
</comment>
<dbReference type="Pfam" id="PF02152">
    <property type="entry name" value="FolB"/>
    <property type="match status" value="2"/>
</dbReference>
<dbReference type="InterPro" id="IPR006157">
    <property type="entry name" value="FolB_dom"/>
</dbReference>
<dbReference type="GeneID" id="301812916"/>
<feature type="domain" description="Dihydroneopterin aldolase/epimerase" evidence="8">
    <location>
        <begin position="5"/>
        <end position="133"/>
    </location>
</feature>
<dbReference type="EC" id="4.1.2.25" evidence="4"/>
<proteinExistence type="inferred from homology"/>
<dbReference type="SUPFAM" id="SSF55620">
    <property type="entry name" value="Tetrahydrobiopterin biosynthesis enzymes-like"/>
    <property type="match status" value="1"/>
</dbReference>
<dbReference type="GO" id="GO:0046656">
    <property type="term" value="P:folic acid biosynthetic process"/>
    <property type="evidence" value="ECO:0007669"/>
    <property type="project" value="UniProtKB-KW"/>
</dbReference>
<dbReference type="EMBL" id="JAKMUV010000004">
    <property type="protein sequence ID" value="MCZ9304915.1"/>
    <property type="molecule type" value="Genomic_DNA"/>
</dbReference>
<dbReference type="Gene3D" id="3.30.1130.10">
    <property type="match status" value="1"/>
</dbReference>
<protein>
    <recommendedName>
        <fullName evidence="4">dihydroneopterin aldolase</fullName>
        <ecNumber evidence="4">4.1.2.25</ecNumber>
    </recommendedName>
    <alternativeName>
        <fullName evidence="7">7,8-dihydroneopterin aldolase</fullName>
    </alternativeName>
</protein>
<evidence type="ECO:0000259" key="8">
    <source>
        <dbReference type="SMART" id="SM00905"/>
    </source>
</evidence>
<dbReference type="Proteomes" id="UP001146505">
    <property type="component" value="Unassembled WGS sequence"/>
</dbReference>
<dbReference type="InterPro" id="IPR006156">
    <property type="entry name" value="Dihydroneopterin_aldolase"/>
</dbReference>
<evidence type="ECO:0000256" key="7">
    <source>
        <dbReference type="ARBA" id="ARBA00032903"/>
    </source>
</evidence>
<sequence length="136" mass="14674">MADRIELIGVEAFGHHGVFSQEKDAGQKFIVDMVVWTDFRAAADSDALEDTINYVQLADIAVNAVEGKGAQGTQGAHGQQSQPQSHDLIETLASRIADEIAELGGVYAVEVTVHKPEAPIAHPFADVRVVARRSKR</sequence>
<reference evidence="9" key="1">
    <citation type="submission" date="2022-02" db="EMBL/GenBank/DDBJ databases">
        <title>Corynebacterium sp. from urogenital microbiome.</title>
        <authorList>
            <person name="Cappelli E.A."/>
            <person name="Ribeiro T.G."/>
            <person name="Peixe L."/>
        </authorList>
    </citation>
    <scope>NUCLEOTIDE SEQUENCE</scope>
    <source>
        <strain evidence="9">C9Ua_112</strain>
    </source>
</reference>
<comment type="catalytic activity">
    <reaction evidence="1">
        <text>7,8-dihydroneopterin = 6-hydroxymethyl-7,8-dihydropterin + glycolaldehyde</text>
        <dbReference type="Rhea" id="RHEA:10540"/>
        <dbReference type="ChEBI" id="CHEBI:17001"/>
        <dbReference type="ChEBI" id="CHEBI:17071"/>
        <dbReference type="ChEBI" id="CHEBI:44841"/>
        <dbReference type="EC" id="4.1.2.25"/>
    </reaction>
</comment>
<evidence type="ECO:0000313" key="9">
    <source>
        <dbReference type="EMBL" id="MCZ9304915.1"/>
    </source>
</evidence>
<comment type="caution">
    <text evidence="9">The sequence shown here is derived from an EMBL/GenBank/DDBJ whole genome shotgun (WGS) entry which is preliminary data.</text>
</comment>
<name>A0A9X3M8C9_9CORY</name>
<dbReference type="AlphaFoldDB" id="A0A9X3M8C9"/>
<evidence type="ECO:0000256" key="2">
    <source>
        <dbReference type="ARBA" id="ARBA00005013"/>
    </source>
</evidence>
<dbReference type="GO" id="GO:0005737">
    <property type="term" value="C:cytoplasm"/>
    <property type="evidence" value="ECO:0007669"/>
    <property type="project" value="TreeGrafter"/>
</dbReference>
<organism evidence="9 10">
    <name type="scientific">Corynebacterium macclintockiae</name>
    <dbReference type="NCBI Taxonomy" id="2913501"/>
    <lineage>
        <taxon>Bacteria</taxon>
        <taxon>Bacillati</taxon>
        <taxon>Actinomycetota</taxon>
        <taxon>Actinomycetes</taxon>
        <taxon>Mycobacteriales</taxon>
        <taxon>Corynebacteriaceae</taxon>
        <taxon>Corynebacterium</taxon>
    </lineage>
</organism>
<dbReference type="SMART" id="SM00905">
    <property type="entry name" value="FolB"/>
    <property type="match status" value="1"/>
</dbReference>
<dbReference type="NCBIfam" id="TIGR00526">
    <property type="entry name" value="folB_dom"/>
    <property type="match status" value="1"/>
</dbReference>
<evidence type="ECO:0000256" key="6">
    <source>
        <dbReference type="ARBA" id="ARBA00023239"/>
    </source>
</evidence>
<accession>A0A9X3M8C9</accession>
<dbReference type="PANTHER" id="PTHR42844">
    <property type="entry name" value="DIHYDRONEOPTERIN ALDOLASE 1-RELATED"/>
    <property type="match status" value="1"/>
</dbReference>
<gene>
    <name evidence="9" type="ORF">L8U58_05100</name>
</gene>
<evidence type="ECO:0000256" key="3">
    <source>
        <dbReference type="ARBA" id="ARBA00005708"/>
    </source>
</evidence>
<dbReference type="PANTHER" id="PTHR42844:SF1">
    <property type="entry name" value="DIHYDRONEOPTERIN ALDOLASE 1-RELATED"/>
    <property type="match status" value="1"/>
</dbReference>